<feature type="binding site" evidence="6">
    <location>
        <begin position="121"/>
        <end position="122"/>
    </location>
    <ligand>
        <name>S-adenosyl-L-methionine</name>
        <dbReference type="ChEBI" id="CHEBI:59789"/>
    </ligand>
</feature>
<dbReference type="PIRSF" id="PIRSF003078">
    <property type="entry name" value="GidB"/>
    <property type="match status" value="1"/>
</dbReference>
<comment type="subcellular location">
    <subcellularLocation>
        <location evidence="6">Cytoplasm</location>
    </subcellularLocation>
</comment>
<evidence type="ECO:0000256" key="2">
    <source>
        <dbReference type="ARBA" id="ARBA00022552"/>
    </source>
</evidence>
<keyword evidence="3 6" id="KW-0489">Methyltransferase</keyword>
<keyword evidence="1 6" id="KW-0963">Cytoplasm</keyword>
<gene>
    <name evidence="6 7" type="primary">rsmG</name>
    <name evidence="7" type="ORF">QBE54_00465</name>
</gene>
<dbReference type="SUPFAM" id="SSF53335">
    <property type="entry name" value="S-adenosyl-L-methionine-dependent methyltransferases"/>
    <property type="match status" value="1"/>
</dbReference>
<accession>A0ABZ2YB48</accession>
<dbReference type="PANTHER" id="PTHR31760">
    <property type="entry name" value="S-ADENOSYL-L-METHIONINE-DEPENDENT METHYLTRANSFERASES SUPERFAMILY PROTEIN"/>
    <property type="match status" value="1"/>
</dbReference>
<evidence type="ECO:0000256" key="3">
    <source>
        <dbReference type="ARBA" id="ARBA00022603"/>
    </source>
</evidence>
<name>A0ABZ2YB48_9BACT</name>
<evidence type="ECO:0000256" key="5">
    <source>
        <dbReference type="ARBA" id="ARBA00022691"/>
    </source>
</evidence>
<keyword evidence="4 6" id="KW-0808">Transferase</keyword>
<evidence type="ECO:0000256" key="4">
    <source>
        <dbReference type="ARBA" id="ARBA00022679"/>
    </source>
</evidence>
<dbReference type="HAMAP" id="MF_00074">
    <property type="entry name" value="16SrRNA_methyltr_G"/>
    <property type="match status" value="1"/>
</dbReference>
<evidence type="ECO:0000256" key="1">
    <source>
        <dbReference type="ARBA" id="ARBA00022490"/>
    </source>
</evidence>
<organism evidence="7 8">
    <name type="scientific">Thermatribacter velox</name>
    <dbReference type="NCBI Taxonomy" id="3039681"/>
    <lineage>
        <taxon>Bacteria</taxon>
        <taxon>Pseudomonadati</taxon>
        <taxon>Atribacterota</taxon>
        <taxon>Atribacteria</taxon>
        <taxon>Atribacterales</taxon>
        <taxon>Thermatribacteraceae</taxon>
        <taxon>Thermatribacter</taxon>
    </lineage>
</organism>
<dbReference type="Pfam" id="PF02527">
    <property type="entry name" value="GidB"/>
    <property type="match status" value="1"/>
</dbReference>
<keyword evidence="7" id="KW-0378">Hydrolase</keyword>
<dbReference type="GO" id="GO:0016787">
    <property type="term" value="F:hydrolase activity"/>
    <property type="evidence" value="ECO:0007669"/>
    <property type="project" value="UniProtKB-KW"/>
</dbReference>
<dbReference type="EMBL" id="CP121689">
    <property type="protein sequence ID" value="WZL76238.1"/>
    <property type="molecule type" value="Genomic_DNA"/>
</dbReference>
<proteinExistence type="inferred from homology"/>
<evidence type="ECO:0000256" key="6">
    <source>
        <dbReference type="HAMAP-Rule" id="MF_00074"/>
    </source>
</evidence>
<dbReference type="Proteomes" id="UP001461341">
    <property type="component" value="Chromosome"/>
</dbReference>
<sequence>MKILKVPAEKEAIDKTMEFVEYFHLVNQNLNLSAHKNREAILINLVIDSLTLLAVESFAKSQLGKAIDVGSGGGIPGIPLAIFRPETHFVLLESKNKKCLFLEEVIAKLNLSNVSVICARAEDVAREKPLRENFDTVLSKALAPLNVALEITIPFLKTGKSAFFYKGPRYFQELKDAEGALNILGCKLRRTWEIDAPWAERKSYLIEIEKHMSTPSHLPRKAGLPQKKPLS</sequence>
<dbReference type="InterPro" id="IPR029063">
    <property type="entry name" value="SAM-dependent_MTases_sf"/>
</dbReference>
<dbReference type="GO" id="GO:0008168">
    <property type="term" value="F:methyltransferase activity"/>
    <property type="evidence" value="ECO:0007669"/>
    <property type="project" value="UniProtKB-KW"/>
</dbReference>
<feature type="binding site" evidence="6">
    <location>
        <position position="140"/>
    </location>
    <ligand>
        <name>S-adenosyl-L-methionine</name>
        <dbReference type="ChEBI" id="CHEBI:59789"/>
    </ligand>
</feature>
<evidence type="ECO:0000313" key="8">
    <source>
        <dbReference type="Proteomes" id="UP001461341"/>
    </source>
</evidence>
<keyword evidence="5 6" id="KW-0949">S-adenosyl-L-methionine</keyword>
<dbReference type="EC" id="2.1.1.-" evidence="6"/>
<keyword evidence="8" id="KW-1185">Reference proteome</keyword>
<dbReference type="PANTHER" id="PTHR31760:SF0">
    <property type="entry name" value="S-ADENOSYL-L-METHIONINE-DEPENDENT METHYLTRANSFERASES SUPERFAMILY PROTEIN"/>
    <property type="match status" value="1"/>
</dbReference>
<comment type="caution">
    <text evidence="6">Lacks conserved residue(s) required for the propagation of feature annotation.</text>
</comment>
<dbReference type="NCBIfam" id="TIGR00138">
    <property type="entry name" value="rsmG_gidB"/>
    <property type="match status" value="1"/>
</dbReference>
<evidence type="ECO:0000313" key="7">
    <source>
        <dbReference type="EMBL" id="WZL76238.1"/>
    </source>
</evidence>
<dbReference type="RefSeq" id="WP_369018396.1">
    <property type="nucleotide sequence ID" value="NZ_CP121689.1"/>
</dbReference>
<dbReference type="GO" id="GO:0032259">
    <property type="term" value="P:methylation"/>
    <property type="evidence" value="ECO:0007669"/>
    <property type="project" value="UniProtKB-KW"/>
</dbReference>
<comment type="similarity">
    <text evidence="6">Belongs to the methyltransferase superfamily. RNA methyltransferase RsmG family.</text>
</comment>
<keyword evidence="2 6" id="KW-0698">rRNA processing</keyword>
<protein>
    <recommendedName>
        <fullName evidence="6">Ribosomal RNA small subunit methyltransferase G</fullName>
        <ecNumber evidence="6">2.1.1.-</ecNumber>
    </recommendedName>
    <alternativeName>
        <fullName evidence="6">16S rRNA 7-methylguanosine methyltransferase</fullName>
        <shortName evidence="6">16S rRNA m7G methyltransferase</shortName>
    </alternativeName>
</protein>
<dbReference type="Gene3D" id="3.40.50.150">
    <property type="entry name" value="Vaccinia Virus protein VP39"/>
    <property type="match status" value="1"/>
</dbReference>
<dbReference type="InterPro" id="IPR003682">
    <property type="entry name" value="rRNA_ssu_MeTfrase_G"/>
</dbReference>
<reference evidence="7 8" key="1">
    <citation type="submission" date="2023-03" db="EMBL/GenBank/DDBJ databases">
        <title>Novel Species.</title>
        <authorList>
            <person name="Ma S."/>
        </authorList>
    </citation>
    <scope>NUCLEOTIDE SEQUENCE [LARGE SCALE GENOMIC DNA]</scope>
    <source>
        <strain evidence="7 8">B11</strain>
    </source>
</reference>
<comment type="function">
    <text evidence="6">Specifically methylates the N7 position of a guanine in 16S rRNA.</text>
</comment>
<feature type="binding site" evidence="6">
    <location>
        <position position="70"/>
    </location>
    <ligand>
        <name>S-adenosyl-L-methionine</name>
        <dbReference type="ChEBI" id="CHEBI:59789"/>
    </ligand>
</feature>